<dbReference type="InterPro" id="IPR050866">
    <property type="entry name" value="CNG_cation_channel"/>
</dbReference>
<dbReference type="GO" id="GO:0044877">
    <property type="term" value="F:protein-containing complex binding"/>
    <property type="evidence" value="ECO:0007669"/>
    <property type="project" value="TreeGrafter"/>
</dbReference>
<dbReference type="Gene3D" id="2.60.120.10">
    <property type="entry name" value="Jelly Rolls"/>
    <property type="match status" value="1"/>
</dbReference>
<feature type="region of interest" description="Disordered" evidence="10">
    <location>
        <begin position="1006"/>
        <end position="1041"/>
    </location>
</feature>
<dbReference type="GO" id="GO:0016020">
    <property type="term" value="C:membrane"/>
    <property type="evidence" value="ECO:0007669"/>
    <property type="project" value="UniProtKB-SubCell"/>
</dbReference>
<keyword evidence="9" id="KW-0175">Coiled coil</keyword>
<feature type="compositionally biased region" description="Polar residues" evidence="10">
    <location>
        <begin position="719"/>
        <end position="734"/>
    </location>
</feature>
<evidence type="ECO:0000259" key="11">
    <source>
        <dbReference type="PROSITE" id="PS50042"/>
    </source>
</evidence>
<dbReference type="SMART" id="SM00100">
    <property type="entry name" value="cNMP"/>
    <property type="match status" value="1"/>
</dbReference>
<keyword evidence="3" id="KW-0812">Transmembrane</keyword>
<evidence type="ECO:0000256" key="2">
    <source>
        <dbReference type="ARBA" id="ARBA00022448"/>
    </source>
</evidence>
<feature type="compositionally biased region" description="Acidic residues" evidence="10">
    <location>
        <begin position="908"/>
        <end position="919"/>
    </location>
</feature>
<feature type="compositionally biased region" description="Polar residues" evidence="10">
    <location>
        <begin position="326"/>
        <end position="339"/>
    </location>
</feature>
<dbReference type="PROSITE" id="PS50042">
    <property type="entry name" value="CNMP_BINDING_3"/>
    <property type="match status" value="1"/>
</dbReference>
<feature type="region of interest" description="Disordered" evidence="10">
    <location>
        <begin position="639"/>
        <end position="668"/>
    </location>
</feature>
<dbReference type="GO" id="GO:0005221">
    <property type="term" value="F:intracellularly cyclic nucleotide-activated monoatomic cation channel activity"/>
    <property type="evidence" value="ECO:0007669"/>
    <property type="project" value="InterPro"/>
</dbReference>
<dbReference type="CDD" id="cd00038">
    <property type="entry name" value="CAP_ED"/>
    <property type="match status" value="1"/>
</dbReference>
<keyword evidence="7" id="KW-1071">Ligand-gated ion channel</keyword>
<dbReference type="InterPro" id="IPR018490">
    <property type="entry name" value="cNMP-bd_dom_sf"/>
</dbReference>
<dbReference type="PANTHER" id="PTHR45638:SF7">
    <property type="entry name" value="CYCLIC NUCLEOTIDE-GATED ION CHANNEL-LIKE, ISOFORM E"/>
    <property type="match status" value="1"/>
</dbReference>
<keyword evidence="6" id="KW-0472">Membrane</keyword>
<dbReference type="Pfam" id="PF00027">
    <property type="entry name" value="cNMP_binding"/>
    <property type="match status" value="1"/>
</dbReference>
<feature type="compositionally biased region" description="Polar residues" evidence="10">
    <location>
        <begin position="467"/>
        <end position="480"/>
    </location>
</feature>
<name>A0A7R9PJT3_TIMGE</name>
<evidence type="ECO:0000313" key="12">
    <source>
        <dbReference type="EMBL" id="CAD7589268.1"/>
    </source>
</evidence>
<feature type="compositionally biased region" description="Polar residues" evidence="10">
    <location>
        <begin position="580"/>
        <end position="620"/>
    </location>
</feature>
<dbReference type="PROSITE" id="PS00889">
    <property type="entry name" value="CNMP_BINDING_2"/>
    <property type="match status" value="1"/>
</dbReference>
<dbReference type="InterPro" id="IPR018488">
    <property type="entry name" value="cNMP-bd_CS"/>
</dbReference>
<dbReference type="AlphaFoldDB" id="A0A7R9PJT3"/>
<evidence type="ECO:0000256" key="5">
    <source>
        <dbReference type="ARBA" id="ARBA00023065"/>
    </source>
</evidence>
<feature type="region of interest" description="Disordered" evidence="10">
    <location>
        <begin position="459"/>
        <end position="483"/>
    </location>
</feature>
<sequence length="1148" mass="127545">MEAFKISGCTGCNEVDWIELAQGLGQTDKRASERASDWVAKLGWIFPCVPIPSSASHVNNGSKVDLVSVQTSDVGMSIQLMKLLVRTMNTLMLINEAGTTVNVTIASVLGQVGNVITNRNANRLEFERLLDGAKTYMRHHKVPGGMKRRVLRWYDYSWSRGRIQGGGDINTALGLLPDKLKTELALHVNLSVLKKVTIFQECQPEFLHDLVLKMKAYIFTPGDLICRKGEVAREMFIIADGILEVMSETGRVLTTMKAGDFFGEIGILNLDGLNKRTADVRSVGYSELFSLSREDVLAAMKDYPEAQEILQSLGRKRLMEARNINKPRSGSAPHSNKGGSTREGAGFKYGSSADVDNKAGKRIVEKLRSDVKGIKNAADEVMKEEALELQPLNPESVETYRHDQPSCSYSSGKGMLRRMSRVRSDENGSQEDYHDEQSCEPIGAGLPLIQRLRILKEKTSREESVRPQVSPTSPLPNLTVLSPPKIRVNKPKEGEVIGAGLPLIQRLLLLKQKEEKEKEVLQLAPLSKVDVLTSPVSKSQVPLNGQTPDSIVSFPLTKTDALNEESRISSLKQHHEDESYTANRKTSSILTSLDSSNTPGVGTNSIDGSDYQSDPTNLTRSHSEASAMEYVRAQQLSRDGFHRASSEAGKKKDHSPHIPTRPIDLPSPVLRKLGHQTLISPESNETVERRNLKSILKKLSASNLLSGSSEESEDKRNTSIDSSESSPDITLITKTTPAEIRKLMRAPTLEGYAARHSKLSKSEEIQNKFQSQFQSLELEVRRRDEIISQLQQRIHELEHPVSKEIDQSEEDCDISDIEDISDQPFMQRGDSVDTVLASPLRHLPDEELNELLPGEGISSRRHLIHRHSWEDHSEEESMELMDLPRSISPQYVWSDNNSTMVNLGSDSSPDDELSDDETTDQVGEYEGVNNQDWEVQMLAKELERREDMSRLENEVQNLKQVVSSSDLNSLSSSELEILEKVLMSKDRKVRAASRALSLDSDEGWEEKTIHHKIQKSAVRSPPVSSLNRRLSRQHSYSGGGSIENLLQRTSILKRRLLSRGDASSMEVRESQLLNARSLEEQLDPLTGPGQSGSSSSSLSPTCFFPANLMRGLGHLVRHSSSPGRSQTDSAESVPTISQSCRDLTPPDV</sequence>
<feature type="compositionally biased region" description="Polar residues" evidence="10">
    <location>
        <begin position="1118"/>
        <end position="1141"/>
    </location>
</feature>
<dbReference type="PANTHER" id="PTHR45638">
    <property type="entry name" value="CYCLIC NUCLEOTIDE-GATED CATION CHANNEL SUBUNIT A"/>
    <property type="match status" value="1"/>
</dbReference>
<evidence type="ECO:0000256" key="10">
    <source>
        <dbReference type="SAM" id="MobiDB-lite"/>
    </source>
</evidence>
<evidence type="ECO:0000256" key="9">
    <source>
        <dbReference type="SAM" id="Coils"/>
    </source>
</evidence>
<keyword evidence="2" id="KW-0813">Transport</keyword>
<gene>
    <name evidence="12" type="ORF">TGEB3V08_LOCUS3239</name>
</gene>
<evidence type="ECO:0000256" key="6">
    <source>
        <dbReference type="ARBA" id="ARBA00023136"/>
    </source>
</evidence>
<organism evidence="12">
    <name type="scientific">Timema genevievae</name>
    <name type="common">Walking stick</name>
    <dbReference type="NCBI Taxonomy" id="629358"/>
    <lineage>
        <taxon>Eukaryota</taxon>
        <taxon>Metazoa</taxon>
        <taxon>Ecdysozoa</taxon>
        <taxon>Arthropoda</taxon>
        <taxon>Hexapoda</taxon>
        <taxon>Insecta</taxon>
        <taxon>Pterygota</taxon>
        <taxon>Neoptera</taxon>
        <taxon>Polyneoptera</taxon>
        <taxon>Phasmatodea</taxon>
        <taxon>Timematodea</taxon>
        <taxon>Timematoidea</taxon>
        <taxon>Timematidae</taxon>
        <taxon>Timema</taxon>
    </lineage>
</organism>
<evidence type="ECO:0000256" key="1">
    <source>
        <dbReference type="ARBA" id="ARBA00004141"/>
    </source>
</evidence>
<feature type="region of interest" description="Disordered" evidence="10">
    <location>
        <begin position="1115"/>
        <end position="1148"/>
    </location>
</feature>
<dbReference type="Gene3D" id="1.10.287.630">
    <property type="entry name" value="Helix hairpin bin"/>
    <property type="match status" value="1"/>
</dbReference>
<feature type="coiled-coil region" evidence="9">
    <location>
        <begin position="941"/>
        <end position="968"/>
    </location>
</feature>
<accession>A0A7R9PJT3</accession>
<feature type="compositionally biased region" description="Basic and acidic residues" evidence="10">
    <location>
        <begin position="422"/>
        <end position="437"/>
    </location>
</feature>
<feature type="region of interest" description="Disordered" evidence="10">
    <location>
        <begin position="398"/>
        <end position="440"/>
    </location>
</feature>
<feature type="region of interest" description="Disordered" evidence="10">
    <location>
        <begin position="323"/>
        <end position="351"/>
    </location>
</feature>
<protein>
    <recommendedName>
        <fullName evidence="11">Cyclic nucleotide-binding domain-containing protein</fullName>
    </recommendedName>
</protein>
<keyword evidence="5" id="KW-0406">Ion transport</keyword>
<dbReference type="FunFam" id="1.10.287.630:FF:000004">
    <property type="entry name" value="Cyclic nucleotide-gated olfactory channel"/>
    <property type="match status" value="1"/>
</dbReference>
<reference evidence="12" key="1">
    <citation type="submission" date="2020-11" db="EMBL/GenBank/DDBJ databases">
        <authorList>
            <person name="Tran Van P."/>
        </authorList>
    </citation>
    <scope>NUCLEOTIDE SEQUENCE</scope>
</reference>
<dbReference type="FunFam" id="2.60.120.10:FF:000058">
    <property type="entry name" value="Uncharacterized protein, isoform D"/>
    <property type="match status" value="1"/>
</dbReference>
<comment type="subcellular location">
    <subcellularLocation>
        <location evidence="1">Membrane</location>
        <topology evidence="1">Multi-pass membrane protein</topology>
    </subcellularLocation>
</comment>
<dbReference type="EMBL" id="OE840016">
    <property type="protein sequence ID" value="CAD7589268.1"/>
    <property type="molecule type" value="Genomic_DNA"/>
</dbReference>
<proteinExistence type="predicted"/>
<keyword evidence="8" id="KW-0407">Ion channel</keyword>
<feature type="region of interest" description="Disordered" evidence="10">
    <location>
        <begin position="900"/>
        <end position="919"/>
    </location>
</feature>
<dbReference type="InterPro" id="IPR000595">
    <property type="entry name" value="cNMP-bd_dom"/>
</dbReference>
<feature type="region of interest" description="Disordered" evidence="10">
    <location>
        <begin position="703"/>
        <end position="734"/>
    </location>
</feature>
<dbReference type="PROSITE" id="PS00888">
    <property type="entry name" value="CNMP_BINDING_1"/>
    <property type="match status" value="1"/>
</dbReference>
<feature type="compositionally biased region" description="Polar residues" evidence="10">
    <location>
        <begin position="1022"/>
        <end position="1036"/>
    </location>
</feature>
<dbReference type="SUPFAM" id="SSF51206">
    <property type="entry name" value="cAMP-binding domain-like"/>
    <property type="match status" value="1"/>
</dbReference>
<evidence type="ECO:0000256" key="3">
    <source>
        <dbReference type="ARBA" id="ARBA00022692"/>
    </source>
</evidence>
<feature type="domain" description="Cyclic nucleotide-binding" evidence="11">
    <location>
        <begin position="198"/>
        <end position="294"/>
    </location>
</feature>
<keyword evidence="4" id="KW-1133">Transmembrane helix</keyword>
<feature type="region of interest" description="Disordered" evidence="10">
    <location>
        <begin position="567"/>
        <end position="623"/>
    </location>
</feature>
<evidence type="ECO:0000256" key="4">
    <source>
        <dbReference type="ARBA" id="ARBA00022989"/>
    </source>
</evidence>
<dbReference type="InterPro" id="IPR014710">
    <property type="entry name" value="RmlC-like_jellyroll"/>
</dbReference>
<evidence type="ECO:0000256" key="7">
    <source>
        <dbReference type="ARBA" id="ARBA00023286"/>
    </source>
</evidence>
<feature type="compositionally biased region" description="Basic and acidic residues" evidence="10">
    <location>
        <begin position="639"/>
        <end position="650"/>
    </location>
</feature>
<evidence type="ECO:0000256" key="8">
    <source>
        <dbReference type="ARBA" id="ARBA00023303"/>
    </source>
</evidence>